<keyword evidence="1" id="KW-0812">Transmembrane</keyword>
<accession>A0A2M9H7S8</accession>
<proteinExistence type="predicted"/>
<keyword evidence="1" id="KW-1133">Transmembrane helix</keyword>
<name>A0A2M9H7S8_9BIFI</name>
<feature type="transmembrane region" description="Helical" evidence="1">
    <location>
        <begin position="6"/>
        <end position="24"/>
    </location>
</feature>
<keyword evidence="1" id="KW-0472">Membrane</keyword>
<organism evidence="2 3">
    <name type="scientific">Bifidobacterium primatium</name>
    <dbReference type="NCBI Taxonomy" id="2045438"/>
    <lineage>
        <taxon>Bacteria</taxon>
        <taxon>Bacillati</taxon>
        <taxon>Actinomycetota</taxon>
        <taxon>Actinomycetes</taxon>
        <taxon>Bifidobacteriales</taxon>
        <taxon>Bifidobacteriaceae</taxon>
        <taxon>Bifidobacterium</taxon>
    </lineage>
</organism>
<sequence>MPAWIWIVLVLFFIVMVVAGLVYAGKRAIAAMHVIGETSAKTFGVLDQLEQETAPRRPEPPLYTQPLRVAADRYAEAHAEVVRHQDVVRDRHVAVWRRWKEFNA</sequence>
<evidence type="ECO:0000313" key="3">
    <source>
        <dbReference type="Proteomes" id="UP000229095"/>
    </source>
</evidence>
<dbReference type="Proteomes" id="UP000229095">
    <property type="component" value="Unassembled WGS sequence"/>
</dbReference>
<keyword evidence="3" id="KW-1185">Reference proteome</keyword>
<evidence type="ECO:0000256" key="1">
    <source>
        <dbReference type="SAM" id="Phobius"/>
    </source>
</evidence>
<gene>
    <name evidence="2" type="ORF">CS006_06335</name>
</gene>
<comment type="caution">
    <text evidence="2">The sequence shown here is derived from an EMBL/GenBank/DDBJ whole genome shotgun (WGS) entry which is preliminary data.</text>
</comment>
<reference evidence="2 3" key="1">
    <citation type="submission" date="2017-10" db="EMBL/GenBank/DDBJ databases">
        <title>Draft genome sequences of strains TRE 1, TRE 9, TRE H and TRI 7, isolated from tamarins, belonging to four potential novel Bifidobacterium species.</title>
        <authorList>
            <person name="Mattarelli P."/>
            <person name="Modesto M."/>
            <person name="Puglisi E."/>
            <person name="Morelli L."/>
            <person name="Spezio C."/>
            <person name="Bonetti A."/>
            <person name="Sandri C."/>
        </authorList>
    </citation>
    <scope>NUCLEOTIDE SEQUENCE [LARGE SCALE GENOMIC DNA]</scope>
    <source>
        <strain evidence="3">TRE1</strain>
    </source>
</reference>
<dbReference type="AlphaFoldDB" id="A0A2M9H7S8"/>
<dbReference type="OrthoDB" id="3243284at2"/>
<protein>
    <submittedName>
        <fullName evidence="2">Uncharacterized protein</fullName>
    </submittedName>
</protein>
<evidence type="ECO:0000313" key="2">
    <source>
        <dbReference type="EMBL" id="PJM72873.1"/>
    </source>
</evidence>
<dbReference type="EMBL" id="PEBI01000003">
    <property type="protein sequence ID" value="PJM72873.1"/>
    <property type="molecule type" value="Genomic_DNA"/>
</dbReference>